<evidence type="ECO:0000256" key="3">
    <source>
        <dbReference type="ARBA" id="ARBA00005072"/>
    </source>
</evidence>
<protein>
    <recommendedName>
        <fullName evidence="5">branched-chain-amino-acid transaminase</fullName>
        <ecNumber evidence="5">2.6.1.42</ecNumber>
    </recommendedName>
</protein>
<dbReference type="GO" id="GO:0047810">
    <property type="term" value="F:D-alanine-2-oxoglutarate aminotransferase activity"/>
    <property type="evidence" value="ECO:0007669"/>
    <property type="project" value="UniProtKB-EC"/>
</dbReference>
<comment type="catalytic activity">
    <reaction evidence="7">
        <text>L-isoleucine + 2-oxoglutarate = (S)-3-methyl-2-oxopentanoate + L-glutamate</text>
        <dbReference type="Rhea" id="RHEA:24801"/>
        <dbReference type="ChEBI" id="CHEBI:16810"/>
        <dbReference type="ChEBI" id="CHEBI:29985"/>
        <dbReference type="ChEBI" id="CHEBI:35146"/>
        <dbReference type="ChEBI" id="CHEBI:58045"/>
        <dbReference type="EC" id="2.6.1.42"/>
    </reaction>
</comment>
<dbReference type="Proteomes" id="UP000322887">
    <property type="component" value="Chromosome"/>
</dbReference>
<dbReference type="InterPro" id="IPR043132">
    <property type="entry name" value="BCAT-like_C"/>
</dbReference>
<dbReference type="InterPro" id="IPR050571">
    <property type="entry name" value="Class-IV_PLP-Dep_Aminotrnsfr"/>
</dbReference>
<dbReference type="RefSeq" id="WP_002646549.1">
    <property type="nucleotide sequence ID" value="NZ_CP042910.1"/>
</dbReference>
<organism evidence="9 10">
    <name type="scientific">Gimesia maris</name>
    <dbReference type="NCBI Taxonomy" id="122"/>
    <lineage>
        <taxon>Bacteria</taxon>
        <taxon>Pseudomonadati</taxon>
        <taxon>Planctomycetota</taxon>
        <taxon>Planctomycetia</taxon>
        <taxon>Planctomycetales</taxon>
        <taxon>Planctomycetaceae</taxon>
        <taxon>Gimesia</taxon>
    </lineage>
</organism>
<dbReference type="GeneID" id="98647541"/>
<dbReference type="Gene3D" id="3.30.470.10">
    <property type="match status" value="1"/>
</dbReference>
<dbReference type="SUPFAM" id="SSF56752">
    <property type="entry name" value="D-aminoacid aminotransferase-like PLP-dependent enzymes"/>
    <property type="match status" value="1"/>
</dbReference>
<name>A0ABX5YN95_9PLAN</name>
<keyword evidence="9" id="KW-0808">Transferase</keyword>
<evidence type="ECO:0000256" key="4">
    <source>
        <dbReference type="ARBA" id="ARBA00009320"/>
    </source>
</evidence>
<dbReference type="EC" id="2.6.1.42" evidence="5"/>
<evidence type="ECO:0000313" key="9">
    <source>
        <dbReference type="EMBL" id="QEG17134.1"/>
    </source>
</evidence>
<sequence>MSEAQAYLNGVFIPDSEAKLAVTDLGIVYGASVTEMVRTFQHKLFMLDDHLQRLFMALEYVGIESPVSASELKQICETLVKKNAALLPGQHDLGLTVFITAGHNLPYLGLAEQEVCQTPTVCVHTFPLAFELWDRKYAGGQHLMRSEVQPLNTAIFDPGVKSRSRIHLYRADKLVRRKNPEASALLFDPAGYVAETTIGNFFLVQGNQIYSPRPEYVLGGISQRMVIRLAKQLGLDYQETDISPNMILEADEALTSSTAYCLMPVTRFEDHQMSQGSPGPVFQKLIAAWSQTVGVDILQQAQEIGAARRQACLSTSG</sequence>
<accession>A0ABX5YN95</accession>
<keyword evidence="10" id="KW-1185">Reference proteome</keyword>
<comment type="catalytic activity">
    <reaction evidence="6">
        <text>L-valine + 2-oxoglutarate = 3-methyl-2-oxobutanoate + L-glutamate</text>
        <dbReference type="Rhea" id="RHEA:24813"/>
        <dbReference type="ChEBI" id="CHEBI:11851"/>
        <dbReference type="ChEBI" id="CHEBI:16810"/>
        <dbReference type="ChEBI" id="CHEBI:29985"/>
        <dbReference type="ChEBI" id="CHEBI:57762"/>
        <dbReference type="EC" id="2.6.1.42"/>
    </reaction>
</comment>
<dbReference type="InterPro" id="IPR036038">
    <property type="entry name" value="Aminotransferase-like"/>
</dbReference>
<dbReference type="PANTHER" id="PTHR42743:SF11">
    <property type="entry name" value="AMINODEOXYCHORISMATE LYASE"/>
    <property type="match status" value="1"/>
</dbReference>
<comment type="pathway">
    <text evidence="1">Amino-acid biosynthesis; L-isoleucine biosynthesis; L-isoleucine from 2-oxobutanoate: step 4/4.</text>
</comment>
<evidence type="ECO:0000256" key="8">
    <source>
        <dbReference type="ARBA" id="ARBA00049229"/>
    </source>
</evidence>
<proteinExistence type="inferred from homology"/>
<dbReference type="PANTHER" id="PTHR42743">
    <property type="entry name" value="AMINO-ACID AMINOTRANSFERASE"/>
    <property type="match status" value="1"/>
</dbReference>
<dbReference type="InterPro" id="IPR043131">
    <property type="entry name" value="BCAT-like_N"/>
</dbReference>
<comment type="pathway">
    <text evidence="3">Amino-acid biosynthesis; L-leucine biosynthesis; L-leucine from 3-methyl-2-oxobutanoate: step 4/4.</text>
</comment>
<evidence type="ECO:0000313" key="10">
    <source>
        <dbReference type="Proteomes" id="UP000322887"/>
    </source>
</evidence>
<evidence type="ECO:0000256" key="7">
    <source>
        <dbReference type="ARBA" id="ARBA00048798"/>
    </source>
</evidence>
<dbReference type="InterPro" id="IPR001544">
    <property type="entry name" value="Aminotrans_IV"/>
</dbReference>
<evidence type="ECO:0000256" key="5">
    <source>
        <dbReference type="ARBA" id="ARBA00013053"/>
    </source>
</evidence>
<dbReference type="Pfam" id="PF01063">
    <property type="entry name" value="Aminotran_4"/>
    <property type="match status" value="1"/>
</dbReference>
<keyword evidence="9" id="KW-0032">Aminotransferase</keyword>
<comment type="similarity">
    <text evidence="4">Belongs to the class-IV pyridoxal-phosphate-dependent aminotransferase family.</text>
</comment>
<dbReference type="EMBL" id="CP042910">
    <property type="protein sequence ID" value="QEG17134.1"/>
    <property type="molecule type" value="Genomic_DNA"/>
</dbReference>
<comment type="catalytic activity">
    <reaction evidence="8">
        <text>L-leucine + 2-oxoglutarate = 4-methyl-2-oxopentanoate + L-glutamate</text>
        <dbReference type="Rhea" id="RHEA:18321"/>
        <dbReference type="ChEBI" id="CHEBI:16810"/>
        <dbReference type="ChEBI" id="CHEBI:17865"/>
        <dbReference type="ChEBI" id="CHEBI:29985"/>
        <dbReference type="ChEBI" id="CHEBI:57427"/>
        <dbReference type="EC" id="2.6.1.42"/>
    </reaction>
</comment>
<gene>
    <name evidence="9" type="primary">dat</name>
    <name evidence="9" type="ORF">GmarT_30120</name>
</gene>
<reference evidence="9 10" key="1">
    <citation type="submission" date="2019-08" db="EMBL/GenBank/DDBJ databases">
        <title>Deep-cultivation of Planctomycetes and their phenomic and genomic characterization uncovers novel biology.</title>
        <authorList>
            <person name="Wiegand S."/>
            <person name="Jogler M."/>
            <person name="Boedeker C."/>
            <person name="Pinto D."/>
            <person name="Vollmers J."/>
            <person name="Rivas-Marin E."/>
            <person name="Kohn T."/>
            <person name="Peeters S.H."/>
            <person name="Heuer A."/>
            <person name="Rast P."/>
            <person name="Oberbeckmann S."/>
            <person name="Bunk B."/>
            <person name="Jeske O."/>
            <person name="Meyerdierks A."/>
            <person name="Storesund J.E."/>
            <person name="Kallscheuer N."/>
            <person name="Luecker S."/>
            <person name="Lage O.M."/>
            <person name="Pohl T."/>
            <person name="Merkel B.J."/>
            <person name="Hornburger P."/>
            <person name="Mueller R.-W."/>
            <person name="Bruemmer F."/>
            <person name="Labrenz M."/>
            <person name="Spormann A.M."/>
            <person name="Op den Camp H."/>
            <person name="Overmann J."/>
            <person name="Amann R."/>
            <person name="Jetten M.S.M."/>
            <person name="Mascher T."/>
            <person name="Medema M.H."/>
            <person name="Devos D.P."/>
            <person name="Kaster A.-K."/>
            <person name="Ovreas L."/>
            <person name="Rohde M."/>
            <person name="Galperin M.Y."/>
            <person name="Jogler C."/>
        </authorList>
    </citation>
    <scope>NUCLEOTIDE SEQUENCE [LARGE SCALE GENOMIC DNA]</scope>
    <source>
        <strain evidence="9 10">DSM 8797</strain>
    </source>
</reference>
<evidence type="ECO:0000256" key="1">
    <source>
        <dbReference type="ARBA" id="ARBA00004824"/>
    </source>
</evidence>
<evidence type="ECO:0000256" key="6">
    <source>
        <dbReference type="ARBA" id="ARBA00048212"/>
    </source>
</evidence>
<evidence type="ECO:0000256" key="2">
    <source>
        <dbReference type="ARBA" id="ARBA00004931"/>
    </source>
</evidence>
<dbReference type="Gene3D" id="3.20.10.10">
    <property type="entry name" value="D-amino Acid Aminotransferase, subunit A, domain 2"/>
    <property type="match status" value="1"/>
</dbReference>
<comment type="pathway">
    <text evidence="2">Amino-acid biosynthesis; L-valine biosynthesis; L-valine from pyruvate: step 4/4.</text>
</comment>